<name>A0A1H8GUR7_9PROT</name>
<sequence length="36" mass="4187">MNEKYGMTRVVQIVILESRKINHAFVILEPADRESV</sequence>
<dbReference type="AlphaFoldDB" id="A0A1H8GUR7"/>
<reference evidence="1 2" key="1">
    <citation type="submission" date="2016-10" db="EMBL/GenBank/DDBJ databases">
        <authorList>
            <person name="de Groot N.N."/>
        </authorList>
    </citation>
    <scope>NUCLEOTIDE SEQUENCE [LARGE SCALE GENOMIC DNA]</scope>
    <source>
        <strain evidence="1 2">Nm22</strain>
    </source>
</reference>
<protein>
    <submittedName>
        <fullName evidence="1">Uncharacterized protein</fullName>
    </submittedName>
</protein>
<evidence type="ECO:0000313" key="2">
    <source>
        <dbReference type="Proteomes" id="UP000199459"/>
    </source>
</evidence>
<dbReference type="EMBL" id="FOCP01000019">
    <property type="protein sequence ID" value="SEN47008.1"/>
    <property type="molecule type" value="Genomic_DNA"/>
</dbReference>
<dbReference type="Proteomes" id="UP000199459">
    <property type="component" value="Unassembled WGS sequence"/>
</dbReference>
<organism evidence="1 2">
    <name type="scientific">Nitrosomonas marina</name>
    <dbReference type="NCBI Taxonomy" id="917"/>
    <lineage>
        <taxon>Bacteria</taxon>
        <taxon>Pseudomonadati</taxon>
        <taxon>Pseudomonadota</taxon>
        <taxon>Betaproteobacteria</taxon>
        <taxon>Nitrosomonadales</taxon>
        <taxon>Nitrosomonadaceae</taxon>
        <taxon>Nitrosomonas</taxon>
    </lineage>
</organism>
<gene>
    <name evidence="1" type="ORF">SAMN05216325_11959</name>
</gene>
<evidence type="ECO:0000313" key="1">
    <source>
        <dbReference type="EMBL" id="SEN47008.1"/>
    </source>
</evidence>
<accession>A0A1H8GUR7</accession>
<proteinExistence type="predicted"/>